<dbReference type="AlphaFoldDB" id="A0A2S9JFA7"/>
<evidence type="ECO:0000313" key="1">
    <source>
        <dbReference type="EMBL" id="PRD51586.1"/>
    </source>
</evidence>
<dbReference type="EMBL" id="PVBT01000005">
    <property type="protein sequence ID" value="PRD51586.1"/>
    <property type="molecule type" value="Genomic_DNA"/>
</dbReference>
<proteinExistence type="predicted"/>
<accession>A0A2S9JFA7</accession>
<dbReference type="OrthoDB" id="6976740at2"/>
<dbReference type="RefSeq" id="WP_105735143.1">
    <property type="nucleotide sequence ID" value="NZ_PVBT01000005.1"/>
</dbReference>
<reference evidence="1 2" key="1">
    <citation type="submission" date="2018-02" db="EMBL/GenBank/DDBJ databases">
        <title>The draft genome of Phyllobacterium myrsinacearum DSM5892.</title>
        <authorList>
            <person name="Li L."/>
            <person name="Liu L."/>
            <person name="Zhang X."/>
            <person name="Wang T."/>
        </authorList>
    </citation>
    <scope>NUCLEOTIDE SEQUENCE [LARGE SCALE GENOMIC DNA]</scope>
    <source>
        <strain evidence="1 2">DSM 5892</strain>
    </source>
</reference>
<protein>
    <submittedName>
        <fullName evidence="1">Uncharacterized protein</fullName>
    </submittedName>
</protein>
<name>A0A2S9JFA7_9HYPH</name>
<evidence type="ECO:0000313" key="2">
    <source>
        <dbReference type="Proteomes" id="UP000238563"/>
    </source>
</evidence>
<organism evidence="1 2">
    <name type="scientific">Phyllobacterium myrsinacearum</name>
    <dbReference type="NCBI Taxonomy" id="28101"/>
    <lineage>
        <taxon>Bacteria</taxon>
        <taxon>Pseudomonadati</taxon>
        <taxon>Pseudomonadota</taxon>
        <taxon>Alphaproteobacteria</taxon>
        <taxon>Hyphomicrobiales</taxon>
        <taxon>Phyllobacteriaceae</taxon>
        <taxon>Phyllobacterium</taxon>
    </lineage>
</organism>
<keyword evidence="2" id="KW-1185">Reference proteome</keyword>
<comment type="caution">
    <text evidence="1">The sequence shown here is derived from an EMBL/GenBank/DDBJ whole genome shotgun (WGS) entry which is preliminary data.</text>
</comment>
<dbReference type="Proteomes" id="UP000238563">
    <property type="component" value="Unassembled WGS sequence"/>
</dbReference>
<sequence length="89" mass="9944">MNITFATLPGVRAFANRVCGRLAVQRNTVSAAPRKQHLFSNLQADWRVNPVNGRLEMRWRADNEPPAPALDPVEKVGMVLAVYQSGRMI</sequence>
<gene>
    <name evidence="1" type="ORF">C5750_17150</name>
</gene>